<proteinExistence type="predicted"/>
<dbReference type="AlphaFoldDB" id="A0A2T3ZLA5"/>
<dbReference type="EMBL" id="KZ679257">
    <property type="protein sequence ID" value="PTB45581.1"/>
    <property type="molecule type" value="Genomic_DNA"/>
</dbReference>
<evidence type="ECO:0000313" key="2">
    <source>
        <dbReference type="Proteomes" id="UP000240493"/>
    </source>
</evidence>
<reference evidence="1 2" key="1">
    <citation type="submission" date="2016-07" db="EMBL/GenBank/DDBJ databases">
        <title>Multiple horizontal gene transfer events from other fungi enriched the ability of initially mycotrophic Trichoderma (Ascomycota) to feed on dead plant biomass.</title>
        <authorList>
            <consortium name="DOE Joint Genome Institute"/>
            <person name="Aerts A."/>
            <person name="Atanasova L."/>
            <person name="Chenthamara K."/>
            <person name="Zhang J."/>
            <person name="Grujic M."/>
            <person name="Henrissat B."/>
            <person name="Kuo A."/>
            <person name="Salamov A."/>
            <person name="Lipzen A."/>
            <person name="Labutti K."/>
            <person name="Barry K."/>
            <person name="Miao Y."/>
            <person name="Rahimi M.J."/>
            <person name="Shen Q."/>
            <person name="Grigoriev I.V."/>
            <person name="Kubicek C.P."/>
            <person name="Druzhinina I.S."/>
        </authorList>
    </citation>
    <scope>NUCLEOTIDE SEQUENCE [LARGE SCALE GENOMIC DNA]</scope>
    <source>
        <strain evidence="1 2">CBS 433.97</strain>
    </source>
</reference>
<name>A0A2T3ZLA5_TRIA4</name>
<gene>
    <name evidence="1" type="ORF">M441DRAFT_321046</name>
</gene>
<sequence>MQLRPHSIRILSSCGSRASSSLAALSLLGTITVLHGMTMALGSVVQQARYTMLMWVDPEGREATMCQERSRVSGEVLLYCRFCVLYVINADEGYYYGTSISSTIRFPRSPKGISLCGKGRAGARWRRKARGSAQHPIIRISHQYRYESSGGGTFL</sequence>
<evidence type="ECO:0000313" key="1">
    <source>
        <dbReference type="EMBL" id="PTB45581.1"/>
    </source>
</evidence>
<dbReference type="Proteomes" id="UP000240493">
    <property type="component" value="Unassembled WGS sequence"/>
</dbReference>
<protein>
    <submittedName>
        <fullName evidence="1">Uncharacterized protein</fullName>
    </submittedName>
</protein>
<accession>A0A2T3ZLA5</accession>
<organism evidence="1 2">
    <name type="scientific">Trichoderma asperellum (strain ATCC 204424 / CBS 433.97 / NBRC 101777)</name>
    <dbReference type="NCBI Taxonomy" id="1042311"/>
    <lineage>
        <taxon>Eukaryota</taxon>
        <taxon>Fungi</taxon>
        <taxon>Dikarya</taxon>
        <taxon>Ascomycota</taxon>
        <taxon>Pezizomycotina</taxon>
        <taxon>Sordariomycetes</taxon>
        <taxon>Hypocreomycetidae</taxon>
        <taxon>Hypocreales</taxon>
        <taxon>Hypocreaceae</taxon>
        <taxon>Trichoderma</taxon>
    </lineage>
</organism>
<keyword evidence="2" id="KW-1185">Reference proteome</keyword>